<keyword evidence="7" id="KW-0998">Cell outer membrane</keyword>
<evidence type="ECO:0000313" key="9">
    <source>
        <dbReference type="EMBL" id="BDU77540.1"/>
    </source>
</evidence>
<proteinExistence type="predicted"/>
<keyword evidence="2" id="KW-0472">Membrane</keyword>
<dbReference type="PANTHER" id="PTHR34501:SF9">
    <property type="entry name" value="MAJOR OUTER MEMBRANE PROTEIN P.IA"/>
    <property type="match status" value="1"/>
</dbReference>
<gene>
    <name evidence="9" type="ORF">METESE_24980</name>
</gene>
<keyword evidence="6" id="KW-0626">Porin</keyword>
<keyword evidence="2" id="KW-1134">Transmembrane beta strand</keyword>
<feature type="chain" id="PRO_5041419952" evidence="8">
    <location>
        <begin position="19"/>
        <end position="437"/>
    </location>
</feature>
<evidence type="ECO:0000256" key="2">
    <source>
        <dbReference type="ARBA" id="ARBA00022452"/>
    </source>
</evidence>
<evidence type="ECO:0000256" key="6">
    <source>
        <dbReference type="ARBA" id="ARBA00023114"/>
    </source>
</evidence>
<keyword evidence="1" id="KW-0813">Transport</keyword>
<dbReference type="AlphaFoldDB" id="A0AA48KDZ2"/>
<dbReference type="Gene3D" id="2.40.160.10">
    <property type="entry name" value="Porin"/>
    <property type="match status" value="1"/>
</dbReference>
<keyword evidence="5" id="KW-0406">Ion transport</keyword>
<sequence length="437" mass="46762">MKLQYVLVAAASALTVSAQTPFQVGSFTNVTVSGLLAVGVKNSAISQGNSSAAQWANRNNIPSETHVDDNTSRLIITSTSKIADGWAVVFSCESRFTADTRPGDNATGGLGATVPVANASGWADGDTYGGIVSPYGSIKVGKSTLYYTDGISVGYLAPILEAPGEGQRIWDANGLATFNILSTYNTGMIYNGTYIPDFAKNHLGNTRSRNTIRYESPIFKPTGKDLLDFAIAWSKNAAGSENEVVPTGAASANNSSYAQGSTTYFRARYNGYGFSALLSWMDQRFNGVATTAINSELKAWRAGISYVPMKGLKFGVVYDDTTCVNGIRSATGTPLDDAKRTAYSVPVSYLWGDHGVYVTYSKAGDTTSYKDSGATQINYGYDYALTKRAFVGVWVTQLKNAANGYYAPFLAGYSFGGSTVMKGETFTQFGVNLNYWF</sequence>
<evidence type="ECO:0000256" key="8">
    <source>
        <dbReference type="SAM" id="SignalP"/>
    </source>
</evidence>
<accession>A0AA48KDZ2</accession>
<evidence type="ECO:0000256" key="3">
    <source>
        <dbReference type="ARBA" id="ARBA00022692"/>
    </source>
</evidence>
<dbReference type="Proteomes" id="UP001228113">
    <property type="component" value="Chromosome"/>
</dbReference>
<dbReference type="EMBL" id="AP027081">
    <property type="protein sequence ID" value="BDU77540.1"/>
    <property type="molecule type" value="Genomic_DNA"/>
</dbReference>
<feature type="signal peptide" evidence="8">
    <location>
        <begin position="1"/>
        <end position="18"/>
    </location>
</feature>
<evidence type="ECO:0000256" key="1">
    <source>
        <dbReference type="ARBA" id="ARBA00022448"/>
    </source>
</evidence>
<organism evidence="9 10">
    <name type="scientific">Mesoterricola sediminis</name>
    <dbReference type="NCBI Taxonomy" id="2927980"/>
    <lineage>
        <taxon>Bacteria</taxon>
        <taxon>Pseudomonadati</taxon>
        <taxon>Acidobacteriota</taxon>
        <taxon>Holophagae</taxon>
        <taxon>Holophagales</taxon>
        <taxon>Holophagaceae</taxon>
        <taxon>Mesoterricola</taxon>
    </lineage>
</organism>
<evidence type="ECO:0000313" key="10">
    <source>
        <dbReference type="Proteomes" id="UP001228113"/>
    </source>
</evidence>
<dbReference type="InterPro" id="IPR023614">
    <property type="entry name" value="Porin_dom_sf"/>
</dbReference>
<keyword evidence="4 8" id="KW-0732">Signal</keyword>
<keyword evidence="3" id="KW-0812">Transmembrane</keyword>
<dbReference type="RefSeq" id="WP_243333046.1">
    <property type="nucleotide sequence ID" value="NZ_AP027081.1"/>
</dbReference>
<dbReference type="InterPro" id="IPR050298">
    <property type="entry name" value="Gram-neg_bact_OMP"/>
</dbReference>
<dbReference type="GO" id="GO:0006811">
    <property type="term" value="P:monoatomic ion transport"/>
    <property type="evidence" value="ECO:0007669"/>
    <property type="project" value="UniProtKB-KW"/>
</dbReference>
<dbReference type="GO" id="GO:0015288">
    <property type="term" value="F:porin activity"/>
    <property type="evidence" value="ECO:0007669"/>
    <property type="project" value="UniProtKB-KW"/>
</dbReference>
<dbReference type="KEGG" id="msea:METESE_24980"/>
<evidence type="ECO:0000256" key="4">
    <source>
        <dbReference type="ARBA" id="ARBA00022729"/>
    </source>
</evidence>
<evidence type="ECO:0000256" key="7">
    <source>
        <dbReference type="ARBA" id="ARBA00023237"/>
    </source>
</evidence>
<protein>
    <submittedName>
        <fullName evidence="9">Uncharacterized protein</fullName>
    </submittedName>
</protein>
<keyword evidence="10" id="KW-1185">Reference proteome</keyword>
<dbReference type="PANTHER" id="PTHR34501">
    <property type="entry name" value="PROTEIN YDDL-RELATED"/>
    <property type="match status" value="1"/>
</dbReference>
<reference evidence="9" key="1">
    <citation type="journal article" date="2023" name="Int. J. Syst. Evol. Microbiol.">
        <title>Mesoterricola silvestris gen. nov., sp. nov., Mesoterricola sediminis sp. nov., Geothrix oryzae sp. nov., Geothrix edaphica sp. nov., Geothrix rubra sp. nov., and Geothrix limicola sp. nov., six novel members of Acidobacteriota isolated from soils.</title>
        <authorList>
            <person name="Itoh H."/>
            <person name="Sugisawa Y."/>
            <person name="Mise K."/>
            <person name="Xu Z."/>
            <person name="Kuniyasu M."/>
            <person name="Ushijima N."/>
            <person name="Kawano K."/>
            <person name="Kobayashi E."/>
            <person name="Shiratori Y."/>
            <person name="Masuda Y."/>
            <person name="Senoo K."/>
        </authorList>
    </citation>
    <scope>NUCLEOTIDE SEQUENCE</scope>
    <source>
        <strain evidence="9">W786</strain>
    </source>
</reference>
<evidence type="ECO:0000256" key="5">
    <source>
        <dbReference type="ARBA" id="ARBA00023065"/>
    </source>
</evidence>
<name>A0AA48KDZ2_9BACT</name>
<dbReference type="GO" id="GO:0046930">
    <property type="term" value="C:pore complex"/>
    <property type="evidence" value="ECO:0007669"/>
    <property type="project" value="UniProtKB-KW"/>
</dbReference>
<dbReference type="SUPFAM" id="SSF56935">
    <property type="entry name" value="Porins"/>
    <property type="match status" value="1"/>
</dbReference>